<evidence type="ECO:0000256" key="1">
    <source>
        <dbReference type="SAM" id="MobiDB-lite"/>
    </source>
</evidence>
<feature type="compositionally biased region" description="Basic and acidic residues" evidence="1">
    <location>
        <begin position="43"/>
        <end position="60"/>
    </location>
</feature>
<feature type="region of interest" description="Disordered" evidence="1">
    <location>
        <begin position="36"/>
        <end position="60"/>
    </location>
</feature>
<sequence length="157" mass="17204">MASSFYSNAQHVDFESVLSMDDHGMVSMFEALMDSVGGSRSDPPARQRKNNEKPGDDQYEKSDNSIIFIHRVFKDELPCWHLCLAPTGITRIRLFSVDCGSLRQSGPRPEPRLLCQAALEALTRSARTNTPRKTRPEQFPVKIVGGGGGARAAVAAA</sequence>
<gene>
    <name evidence="2" type="ORF">F511_17266</name>
</gene>
<keyword evidence="3" id="KW-1185">Reference proteome</keyword>
<name>A0A2Z7CYH4_9LAMI</name>
<reference evidence="2 3" key="1">
    <citation type="journal article" date="2015" name="Proc. Natl. Acad. Sci. U.S.A.">
        <title>The resurrection genome of Boea hygrometrica: A blueprint for survival of dehydration.</title>
        <authorList>
            <person name="Xiao L."/>
            <person name="Yang G."/>
            <person name="Zhang L."/>
            <person name="Yang X."/>
            <person name="Zhao S."/>
            <person name="Ji Z."/>
            <person name="Zhou Q."/>
            <person name="Hu M."/>
            <person name="Wang Y."/>
            <person name="Chen M."/>
            <person name="Xu Y."/>
            <person name="Jin H."/>
            <person name="Xiao X."/>
            <person name="Hu G."/>
            <person name="Bao F."/>
            <person name="Hu Y."/>
            <person name="Wan P."/>
            <person name="Li L."/>
            <person name="Deng X."/>
            <person name="Kuang T."/>
            <person name="Xiang C."/>
            <person name="Zhu J.K."/>
            <person name="Oliver M.J."/>
            <person name="He Y."/>
        </authorList>
    </citation>
    <scope>NUCLEOTIDE SEQUENCE [LARGE SCALE GENOMIC DNA]</scope>
    <source>
        <strain evidence="3">cv. XS01</strain>
    </source>
</reference>
<evidence type="ECO:0000313" key="2">
    <source>
        <dbReference type="EMBL" id="KZV51395.1"/>
    </source>
</evidence>
<accession>A0A2Z7CYH4</accession>
<protein>
    <submittedName>
        <fullName evidence="2">Uncharacterized protein</fullName>
    </submittedName>
</protein>
<dbReference type="EMBL" id="KQ991652">
    <property type="protein sequence ID" value="KZV51395.1"/>
    <property type="molecule type" value="Genomic_DNA"/>
</dbReference>
<dbReference type="Proteomes" id="UP000250235">
    <property type="component" value="Unassembled WGS sequence"/>
</dbReference>
<proteinExistence type="predicted"/>
<dbReference type="AlphaFoldDB" id="A0A2Z7CYH4"/>
<evidence type="ECO:0000313" key="3">
    <source>
        <dbReference type="Proteomes" id="UP000250235"/>
    </source>
</evidence>
<organism evidence="2 3">
    <name type="scientific">Dorcoceras hygrometricum</name>
    <dbReference type="NCBI Taxonomy" id="472368"/>
    <lineage>
        <taxon>Eukaryota</taxon>
        <taxon>Viridiplantae</taxon>
        <taxon>Streptophyta</taxon>
        <taxon>Embryophyta</taxon>
        <taxon>Tracheophyta</taxon>
        <taxon>Spermatophyta</taxon>
        <taxon>Magnoliopsida</taxon>
        <taxon>eudicotyledons</taxon>
        <taxon>Gunneridae</taxon>
        <taxon>Pentapetalae</taxon>
        <taxon>asterids</taxon>
        <taxon>lamiids</taxon>
        <taxon>Lamiales</taxon>
        <taxon>Gesneriaceae</taxon>
        <taxon>Didymocarpoideae</taxon>
        <taxon>Trichosporeae</taxon>
        <taxon>Loxocarpinae</taxon>
        <taxon>Dorcoceras</taxon>
    </lineage>
</organism>